<sequence>MMDKDYAISSNEPPMTSSEAHDVPMTPDQSSGAPFARSGSGASSEHMAKTNFGKRKRDASQSANVLVEALDRISQRQVEAHIEAEKIKRIQMVRSISGSRV</sequence>
<evidence type="ECO:0000256" key="1">
    <source>
        <dbReference type="SAM" id="MobiDB-lite"/>
    </source>
</evidence>
<keyword evidence="3" id="KW-1185">Reference proteome</keyword>
<dbReference type="AlphaFoldDB" id="A0ABD1Z591"/>
<proteinExistence type="predicted"/>
<dbReference type="Proteomes" id="UP001605036">
    <property type="component" value="Unassembled WGS sequence"/>
</dbReference>
<comment type="caution">
    <text evidence="2">The sequence shown here is derived from an EMBL/GenBank/DDBJ whole genome shotgun (WGS) entry which is preliminary data.</text>
</comment>
<reference evidence="2 3" key="1">
    <citation type="submission" date="2024-09" db="EMBL/GenBank/DDBJ databases">
        <title>Chromosome-scale assembly of Riccia fluitans.</title>
        <authorList>
            <person name="Paukszto L."/>
            <person name="Sawicki J."/>
            <person name="Karawczyk K."/>
            <person name="Piernik-Szablinska J."/>
            <person name="Szczecinska M."/>
            <person name="Mazdziarz M."/>
        </authorList>
    </citation>
    <scope>NUCLEOTIDE SEQUENCE [LARGE SCALE GENOMIC DNA]</scope>
    <source>
        <strain evidence="2">Rf_01</strain>
        <tissue evidence="2">Aerial parts of the thallus</tissue>
    </source>
</reference>
<gene>
    <name evidence="2" type="ORF">R1flu_010252</name>
</gene>
<feature type="compositionally biased region" description="Polar residues" evidence="1">
    <location>
        <begin position="8"/>
        <end position="18"/>
    </location>
</feature>
<feature type="region of interest" description="Disordered" evidence="1">
    <location>
        <begin position="1"/>
        <end position="61"/>
    </location>
</feature>
<organism evidence="2 3">
    <name type="scientific">Riccia fluitans</name>
    <dbReference type="NCBI Taxonomy" id="41844"/>
    <lineage>
        <taxon>Eukaryota</taxon>
        <taxon>Viridiplantae</taxon>
        <taxon>Streptophyta</taxon>
        <taxon>Embryophyta</taxon>
        <taxon>Marchantiophyta</taxon>
        <taxon>Marchantiopsida</taxon>
        <taxon>Marchantiidae</taxon>
        <taxon>Marchantiales</taxon>
        <taxon>Ricciaceae</taxon>
        <taxon>Riccia</taxon>
    </lineage>
</organism>
<dbReference type="EMBL" id="JBHFFA010000002">
    <property type="protein sequence ID" value="KAL2642665.1"/>
    <property type="molecule type" value="Genomic_DNA"/>
</dbReference>
<name>A0ABD1Z591_9MARC</name>
<evidence type="ECO:0000313" key="3">
    <source>
        <dbReference type="Proteomes" id="UP001605036"/>
    </source>
</evidence>
<evidence type="ECO:0000313" key="2">
    <source>
        <dbReference type="EMBL" id="KAL2642665.1"/>
    </source>
</evidence>
<accession>A0ABD1Z591</accession>
<protein>
    <submittedName>
        <fullName evidence="2">Uncharacterized protein</fullName>
    </submittedName>
</protein>